<proteinExistence type="predicted"/>
<comment type="caution">
    <text evidence="2">The sequence shown here is derived from an EMBL/GenBank/DDBJ whole genome shotgun (WGS) entry which is preliminary data.</text>
</comment>
<keyword evidence="3" id="KW-1185">Reference proteome</keyword>
<evidence type="ECO:0000259" key="1">
    <source>
        <dbReference type="Pfam" id="PF21347"/>
    </source>
</evidence>
<dbReference type="Proteomes" id="UP000278351">
    <property type="component" value="Unassembled WGS sequence"/>
</dbReference>
<evidence type="ECO:0000313" key="2">
    <source>
        <dbReference type="EMBL" id="RPE12698.1"/>
    </source>
</evidence>
<organism evidence="2 3">
    <name type="scientific">Chitinophaga lutea</name>
    <dbReference type="NCBI Taxonomy" id="2488634"/>
    <lineage>
        <taxon>Bacteria</taxon>
        <taxon>Pseudomonadati</taxon>
        <taxon>Bacteroidota</taxon>
        <taxon>Chitinophagia</taxon>
        <taxon>Chitinophagales</taxon>
        <taxon>Chitinophagaceae</taxon>
        <taxon>Chitinophaga</taxon>
    </lineage>
</organism>
<dbReference type="AlphaFoldDB" id="A0A3N4PXP0"/>
<gene>
    <name evidence="2" type="ORF">EGT74_03895</name>
</gene>
<dbReference type="Pfam" id="PF21347">
    <property type="entry name" value="DUF3108_like"/>
    <property type="match status" value="1"/>
</dbReference>
<feature type="domain" description="DUF3108" evidence="1">
    <location>
        <begin position="6"/>
        <end position="198"/>
    </location>
</feature>
<dbReference type="InterPro" id="IPR049279">
    <property type="entry name" value="DUF3108-like"/>
</dbReference>
<accession>A0A3N4PXP0</accession>
<protein>
    <recommendedName>
        <fullName evidence="1">DUF3108 domain-containing protein</fullName>
    </recommendedName>
</protein>
<reference evidence="2 3" key="1">
    <citation type="submission" date="2018-11" db="EMBL/GenBank/DDBJ databases">
        <title>Chitinophaga lutea sp.nov., isolate from arsenic contaminated soil.</title>
        <authorList>
            <person name="Zong Y."/>
        </authorList>
    </citation>
    <scope>NUCLEOTIDE SEQUENCE [LARGE SCALE GENOMIC DNA]</scope>
    <source>
        <strain evidence="2 3">ZY74</strain>
    </source>
</reference>
<name>A0A3N4PXP0_9BACT</name>
<dbReference type="Gene3D" id="2.40.360.20">
    <property type="match status" value="1"/>
</dbReference>
<dbReference type="EMBL" id="RPDH01000001">
    <property type="protein sequence ID" value="RPE12698.1"/>
    <property type="molecule type" value="Genomic_DNA"/>
</dbReference>
<sequence>MVSNSEVEMTVFNGEGASIGKQHFKIADVKKEGGDLVSSFTSVFSGKDGKTITSGQGTFKCNGNGIFVDMKMNMPSMPGGKGAGSAKTSAAYLSYPGTLSVGQKLSDGNFSMDTEANGMKMKMDYAVKDRKVTGKEKVTTPAGTWDCYKITYAASFKMNMMGKDMEMPFNAAEWFAPGFGVVKTVNYGKEGNKVMGSTEITKVVK</sequence>
<evidence type="ECO:0000313" key="3">
    <source>
        <dbReference type="Proteomes" id="UP000278351"/>
    </source>
</evidence>